<feature type="transmembrane region" description="Helical" evidence="1">
    <location>
        <begin position="231"/>
        <end position="253"/>
    </location>
</feature>
<dbReference type="Proteomes" id="UP001595956">
    <property type="component" value="Unassembled WGS sequence"/>
</dbReference>
<name>A0ABW0MTC3_9ACTN</name>
<dbReference type="EMBL" id="JBHSMD010000001">
    <property type="protein sequence ID" value="MFC5491510.1"/>
    <property type="molecule type" value="Genomic_DNA"/>
</dbReference>
<reference evidence="3" key="1">
    <citation type="journal article" date="2019" name="Int. J. Syst. Evol. Microbiol.">
        <title>The Global Catalogue of Microorganisms (GCM) 10K type strain sequencing project: providing services to taxonomists for standard genome sequencing and annotation.</title>
        <authorList>
            <consortium name="The Broad Institute Genomics Platform"/>
            <consortium name="The Broad Institute Genome Sequencing Center for Infectious Disease"/>
            <person name="Wu L."/>
            <person name="Ma J."/>
        </authorList>
    </citation>
    <scope>NUCLEOTIDE SEQUENCE [LARGE SCALE GENOMIC DNA]</scope>
    <source>
        <strain evidence="3">KACC 13778</strain>
    </source>
</reference>
<protein>
    <submittedName>
        <fullName evidence="2">Uncharacterized protein</fullName>
    </submittedName>
</protein>
<evidence type="ECO:0000313" key="2">
    <source>
        <dbReference type="EMBL" id="MFC5491510.1"/>
    </source>
</evidence>
<sequence>MEDVVFLAVIGGRFLVPLLIPRFPLPAIIGCLVLDAADQTIFQAFGYDPPGYQSYDKAMDVFYLAIAYLATMRNWQNLAAYSVGRFLYFYRLAGVFLFEMTGARAVLLIFPNTFEYFFIAYEAIRTRWAVLARTLTWWVVLAGIIWVFVKLPQEYWLHVAKLDVTDTLEEYWWAWPLLIAVVLGAAALLWFVAIPRLGPIEHGWRFTSDPMPASVATVASQATRRVEAGGFVWSWVTFEKVFLVGLISVIYSQTLPGITASNTELFVYVATFVVLNAAITLLVSRREWTIESAGLAVLARIAVNVALVTVTYFFFDERSVGWDTLFFLSLISLITTLHDRYQPALAYRQRERAGL</sequence>
<feature type="transmembrane region" description="Helical" evidence="1">
    <location>
        <begin position="88"/>
        <end position="110"/>
    </location>
</feature>
<feature type="transmembrane region" description="Helical" evidence="1">
    <location>
        <begin position="320"/>
        <end position="338"/>
    </location>
</feature>
<dbReference type="RefSeq" id="WP_345180657.1">
    <property type="nucleotide sequence ID" value="NZ_BAABFQ010000008.1"/>
</dbReference>
<feature type="transmembrane region" description="Helical" evidence="1">
    <location>
        <begin position="171"/>
        <end position="192"/>
    </location>
</feature>
<evidence type="ECO:0000313" key="3">
    <source>
        <dbReference type="Proteomes" id="UP001595956"/>
    </source>
</evidence>
<comment type="caution">
    <text evidence="2">The sequence shown here is derived from an EMBL/GenBank/DDBJ whole genome shotgun (WGS) entry which is preliminary data.</text>
</comment>
<proteinExistence type="predicted"/>
<keyword evidence="1" id="KW-0812">Transmembrane</keyword>
<gene>
    <name evidence="2" type="ORF">ACFPKY_00270</name>
</gene>
<feature type="transmembrane region" description="Helical" evidence="1">
    <location>
        <begin position="130"/>
        <end position="151"/>
    </location>
</feature>
<evidence type="ECO:0000256" key="1">
    <source>
        <dbReference type="SAM" id="Phobius"/>
    </source>
</evidence>
<keyword evidence="1" id="KW-0472">Membrane</keyword>
<keyword evidence="3" id="KW-1185">Reference proteome</keyword>
<feature type="transmembrane region" description="Helical" evidence="1">
    <location>
        <begin position="265"/>
        <end position="283"/>
    </location>
</feature>
<feature type="transmembrane region" description="Helical" evidence="1">
    <location>
        <begin position="295"/>
        <end position="314"/>
    </location>
</feature>
<organism evidence="2 3">
    <name type="scientific">Nocardioides caricicola</name>
    <dbReference type="NCBI Taxonomy" id="634770"/>
    <lineage>
        <taxon>Bacteria</taxon>
        <taxon>Bacillati</taxon>
        <taxon>Actinomycetota</taxon>
        <taxon>Actinomycetes</taxon>
        <taxon>Propionibacteriales</taxon>
        <taxon>Nocardioidaceae</taxon>
        <taxon>Nocardioides</taxon>
    </lineage>
</organism>
<keyword evidence="1" id="KW-1133">Transmembrane helix</keyword>
<accession>A0ABW0MTC3</accession>